<feature type="domain" description="DUF4440" evidence="2">
    <location>
        <begin position="46"/>
        <end position="153"/>
    </location>
</feature>
<dbReference type="Pfam" id="PF14534">
    <property type="entry name" value="DUF4440"/>
    <property type="match status" value="1"/>
</dbReference>
<dbReference type="RefSeq" id="WP_380021190.1">
    <property type="nucleotide sequence ID" value="NZ_JBHSHD010000008.1"/>
</dbReference>
<dbReference type="Proteomes" id="UP001595886">
    <property type="component" value="Unassembled WGS sequence"/>
</dbReference>
<dbReference type="InterPro" id="IPR032710">
    <property type="entry name" value="NTF2-like_dom_sf"/>
</dbReference>
<keyword evidence="4" id="KW-1185">Reference proteome</keyword>
<organism evidence="3 4">
    <name type="scientific">Dokdonella ginsengisoli</name>
    <dbReference type="NCBI Taxonomy" id="363846"/>
    <lineage>
        <taxon>Bacteria</taxon>
        <taxon>Pseudomonadati</taxon>
        <taxon>Pseudomonadota</taxon>
        <taxon>Gammaproteobacteria</taxon>
        <taxon>Lysobacterales</taxon>
        <taxon>Rhodanobacteraceae</taxon>
        <taxon>Dokdonella</taxon>
    </lineage>
</organism>
<dbReference type="EMBL" id="JBHSHD010000008">
    <property type="protein sequence ID" value="MFC4820990.1"/>
    <property type="molecule type" value="Genomic_DNA"/>
</dbReference>
<keyword evidence="1" id="KW-0732">Signal</keyword>
<feature type="chain" id="PRO_5045770758" evidence="1">
    <location>
        <begin position="24"/>
        <end position="164"/>
    </location>
</feature>
<evidence type="ECO:0000256" key="1">
    <source>
        <dbReference type="SAM" id="SignalP"/>
    </source>
</evidence>
<evidence type="ECO:0000313" key="4">
    <source>
        <dbReference type="Proteomes" id="UP001595886"/>
    </source>
</evidence>
<evidence type="ECO:0000313" key="3">
    <source>
        <dbReference type="EMBL" id="MFC4820990.1"/>
    </source>
</evidence>
<sequence>MKLRRVFAAALAAALAMPLAATAHEEAKSAGLVASAVSAQAQPAVAVVERFSAALQAGDLETAGSLLAEDVLILESGGAERSRAEYLGGHAGHDAEFLKQVHVQVLRRTAKAAGDFAWVGTESQMHGRKDGKSTTVLSTETMLLQRGADGWRIVHVHWSSRSKR</sequence>
<evidence type="ECO:0000259" key="2">
    <source>
        <dbReference type="Pfam" id="PF14534"/>
    </source>
</evidence>
<comment type="caution">
    <text evidence="3">The sequence shown here is derived from an EMBL/GenBank/DDBJ whole genome shotgun (WGS) entry which is preliminary data.</text>
</comment>
<name>A0ABV9QUE5_9GAMM</name>
<protein>
    <submittedName>
        <fullName evidence="3">YybH family protein</fullName>
    </submittedName>
</protein>
<dbReference type="Gene3D" id="3.10.450.50">
    <property type="match status" value="1"/>
</dbReference>
<gene>
    <name evidence="3" type="ORF">ACFO6Q_11685</name>
</gene>
<accession>A0ABV9QUE5</accession>
<dbReference type="SUPFAM" id="SSF54427">
    <property type="entry name" value="NTF2-like"/>
    <property type="match status" value="1"/>
</dbReference>
<feature type="signal peptide" evidence="1">
    <location>
        <begin position="1"/>
        <end position="23"/>
    </location>
</feature>
<reference evidence="4" key="1">
    <citation type="journal article" date="2019" name="Int. J. Syst. Evol. Microbiol.">
        <title>The Global Catalogue of Microorganisms (GCM) 10K type strain sequencing project: providing services to taxonomists for standard genome sequencing and annotation.</title>
        <authorList>
            <consortium name="The Broad Institute Genomics Platform"/>
            <consortium name="The Broad Institute Genome Sequencing Center for Infectious Disease"/>
            <person name="Wu L."/>
            <person name="Ma J."/>
        </authorList>
    </citation>
    <scope>NUCLEOTIDE SEQUENCE [LARGE SCALE GENOMIC DNA]</scope>
    <source>
        <strain evidence="4">CCUG 30340</strain>
    </source>
</reference>
<dbReference type="InterPro" id="IPR027843">
    <property type="entry name" value="DUF4440"/>
</dbReference>
<proteinExistence type="predicted"/>